<proteinExistence type="predicted"/>
<evidence type="ECO:0000256" key="3">
    <source>
        <dbReference type="ARBA" id="ARBA00022679"/>
    </source>
</evidence>
<dbReference type="GO" id="GO:0008270">
    <property type="term" value="F:zinc ion binding"/>
    <property type="evidence" value="ECO:0007669"/>
    <property type="project" value="UniProtKB-KW"/>
</dbReference>
<dbReference type="OrthoDB" id="10009520at2759"/>
<dbReference type="Pfam" id="PF19422">
    <property type="entry name" value="Ariadne"/>
    <property type="match status" value="1"/>
</dbReference>
<dbReference type="InterPro" id="IPR044066">
    <property type="entry name" value="TRIAD_supradom"/>
</dbReference>
<dbReference type="AlphaFoldDB" id="A0A4S2MHM2"/>
<feature type="domain" description="RING-type" evidence="11">
    <location>
        <begin position="355"/>
        <end position="394"/>
    </location>
</feature>
<evidence type="ECO:0000256" key="4">
    <source>
        <dbReference type="ARBA" id="ARBA00022723"/>
    </source>
</evidence>
<dbReference type="PROSITE" id="PS00518">
    <property type="entry name" value="ZF_RING_1"/>
    <property type="match status" value="1"/>
</dbReference>
<comment type="catalytic activity">
    <reaction evidence="1">
        <text>[E2 ubiquitin-conjugating enzyme]-S-ubiquitinyl-L-cysteine + [acceptor protein]-L-lysine = [E2 ubiquitin-conjugating enzyme]-L-cysteine + [acceptor protein]-N(6)-ubiquitinyl-L-lysine.</text>
        <dbReference type="EC" id="2.3.2.31"/>
    </reaction>
</comment>
<dbReference type="InterPro" id="IPR031127">
    <property type="entry name" value="E3_UB_ligase_RBR"/>
</dbReference>
<feature type="compositionally biased region" description="Polar residues" evidence="10">
    <location>
        <begin position="186"/>
        <end position="201"/>
    </location>
</feature>
<keyword evidence="4" id="KW-0479">Metal-binding</keyword>
<gene>
    <name evidence="13" type="ORF">CRM22_001300</name>
</gene>
<dbReference type="Gene3D" id="3.30.40.10">
    <property type="entry name" value="Zinc/RING finger domain, C3HC4 (zinc finger)"/>
    <property type="match status" value="1"/>
</dbReference>
<dbReference type="SUPFAM" id="SSF57850">
    <property type="entry name" value="RING/U-box"/>
    <property type="match status" value="3"/>
</dbReference>
<dbReference type="EC" id="2.3.2.31" evidence="2"/>
<reference evidence="13 14" key="1">
    <citation type="journal article" date="2019" name="BMC Genomics">
        <title>New insights from Opisthorchis felineus genome: update on genomics of the epidemiologically important liver flukes.</title>
        <authorList>
            <person name="Ershov N.I."/>
            <person name="Mordvinov V.A."/>
            <person name="Prokhortchouk E.B."/>
            <person name="Pakharukova M.Y."/>
            <person name="Gunbin K.V."/>
            <person name="Ustyantsev K."/>
            <person name="Genaev M.A."/>
            <person name="Blinov A.G."/>
            <person name="Mazur A."/>
            <person name="Boulygina E."/>
            <person name="Tsygankova S."/>
            <person name="Khrameeva E."/>
            <person name="Chekanov N."/>
            <person name="Fan G."/>
            <person name="Xiao A."/>
            <person name="Zhang H."/>
            <person name="Xu X."/>
            <person name="Yang H."/>
            <person name="Solovyev V."/>
            <person name="Lee S.M."/>
            <person name="Liu X."/>
            <person name="Afonnikov D.A."/>
            <person name="Skryabin K.G."/>
        </authorList>
    </citation>
    <scope>NUCLEOTIDE SEQUENCE [LARGE SCALE GENOMIC DNA]</scope>
    <source>
        <strain evidence="13">AK-0245</strain>
        <tissue evidence="13">Whole organism</tissue>
    </source>
</reference>
<evidence type="ECO:0000256" key="2">
    <source>
        <dbReference type="ARBA" id="ARBA00012251"/>
    </source>
</evidence>
<evidence type="ECO:0000313" key="14">
    <source>
        <dbReference type="Proteomes" id="UP000308267"/>
    </source>
</evidence>
<dbReference type="Proteomes" id="UP000308267">
    <property type="component" value="Unassembled WGS sequence"/>
</dbReference>
<keyword evidence="7" id="KW-0833">Ubl conjugation pathway</keyword>
<dbReference type="STRING" id="147828.A0A4S2MHM2"/>
<evidence type="ECO:0000256" key="10">
    <source>
        <dbReference type="SAM" id="MobiDB-lite"/>
    </source>
</evidence>
<evidence type="ECO:0000313" key="13">
    <source>
        <dbReference type="EMBL" id="TGZ73757.1"/>
    </source>
</evidence>
<evidence type="ECO:0000256" key="5">
    <source>
        <dbReference type="ARBA" id="ARBA00022737"/>
    </source>
</evidence>
<evidence type="ECO:0000256" key="8">
    <source>
        <dbReference type="ARBA" id="ARBA00022833"/>
    </source>
</evidence>
<keyword evidence="14" id="KW-1185">Reference proteome</keyword>
<organism evidence="13 14">
    <name type="scientific">Opisthorchis felineus</name>
    <dbReference type="NCBI Taxonomy" id="147828"/>
    <lineage>
        <taxon>Eukaryota</taxon>
        <taxon>Metazoa</taxon>
        <taxon>Spiralia</taxon>
        <taxon>Lophotrochozoa</taxon>
        <taxon>Platyhelminthes</taxon>
        <taxon>Trematoda</taxon>
        <taxon>Digenea</taxon>
        <taxon>Opisthorchiida</taxon>
        <taxon>Opisthorchiata</taxon>
        <taxon>Opisthorchiidae</taxon>
        <taxon>Opisthorchis</taxon>
    </lineage>
</organism>
<dbReference type="Pfam" id="PF26000">
    <property type="entry name" value="UBA_ARIH2_N"/>
    <property type="match status" value="1"/>
</dbReference>
<feature type="compositionally biased region" description="Acidic residues" evidence="10">
    <location>
        <begin position="14"/>
        <end position="27"/>
    </location>
</feature>
<feature type="region of interest" description="Disordered" evidence="10">
    <location>
        <begin position="1"/>
        <end position="27"/>
    </location>
</feature>
<protein>
    <recommendedName>
        <fullName evidence="2">RBR-type E3 ubiquitin transferase</fullName>
        <ecNumber evidence="2">2.3.2.31</ecNumber>
    </recommendedName>
</protein>
<keyword evidence="5" id="KW-0677">Repeat</keyword>
<dbReference type="Gene3D" id="1.20.120.1750">
    <property type="match status" value="1"/>
</dbReference>
<dbReference type="SMART" id="SM00647">
    <property type="entry name" value="IBR"/>
    <property type="match status" value="2"/>
</dbReference>
<dbReference type="PROSITE" id="PS51873">
    <property type="entry name" value="TRIAD"/>
    <property type="match status" value="1"/>
</dbReference>
<accession>A0A4S2MHM2</accession>
<dbReference type="PROSITE" id="PS50089">
    <property type="entry name" value="ZF_RING_2"/>
    <property type="match status" value="1"/>
</dbReference>
<keyword evidence="3" id="KW-0808">Transferase</keyword>
<name>A0A4S2MHM2_OPIFE</name>
<dbReference type="GO" id="GO:0016567">
    <property type="term" value="P:protein ubiquitination"/>
    <property type="evidence" value="ECO:0007669"/>
    <property type="project" value="InterPro"/>
</dbReference>
<dbReference type="EMBL" id="SJOL01002419">
    <property type="protein sequence ID" value="TGZ73757.1"/>
    <property type="molecule type" value="Genomic_DNA"/>
</dbReference>
<evidence type="ECO:0000256" key="7">
    <source>
        <dbReference type="ARBA" id="ARBA00022786"/>
    </source>
</evidence>
<dbReference type="PANTHER" id="PTHR11685">
    <property type="entry name" value="RBR FAMILY RING FINGER AND IBR DOMAIN-CONTAINING"/>
    <property type="match status" value="1"/>
</dbReference>
<dbReference type="GO" id="GO:0061630">
    <property type="term" value="F:ubiquitin protein ligase activity"/>
    <property type="evidence" value="ECO:0007669"/>
    <property type="project" value="UniProtKB-EC"/>
</dbReference>
<dbReference type="InterPro" id="IPR001841">
    <property type="entry name" value="Znf_RING"/>
</dbReference>
<comment type="caution">
    <text evidence="13">The sequence shown here is derived from an EMBL/GenBank/DDBJ whole genome shotgun (WGS) entry which is preliminary data.</text>
</comment>
<dbReference type="InterPro" id="IPR002867">
    <property type="entry name" value="IBR_dom"/>
</dbReference>
<keyword evidence="6 9" id="KW-0863">Zinc-finger</keyword>
<dbReference type="Pfam" id="PF01485">
    <property type="entry name" value="IBR"/>
    <property type="match status" value="1"/>
</dbReference>
<dbReference type="InterPro" id="IPR013083">
    <property type="entry name" value="Znf_RING/FYVE/PHD"/>
</dbReference>
<feature type="domain" description="RING-type" evidence="12">
    <location>
        <begin position="184"/>
        <end position="398"/>
    </location>
</feature>
<dbReference type="Pfam" id="PF22191">
    <property type="entry name" value="IBR_1"/>
    <property type="match status" value="1"/>
</dbReference>
<evidence type="ECO:0000256" key="1">
    <source>
        <dbReference type="ARBA" id="ARBA00001798"/>
    </source>
</evidence>
<sequence>MADSSPRGTYTHEDSDDDPDYYDYDEPDPYVEHEREFLDQRNAETFKYQQMDVDAVESLLNQDVETLCNAIQVPPSIARLFLLNHDWDMDSVKSKFIANPLGWLITQCLLPAASGNPSKSDSPAVMACVREIQRLGYPVQRYMTPSKPSSGSAESALQNEQSHRVCPVCCNTPPSSRAKIEFSESPPCSGTPSTQASGQDNSHSGLYGLSCGHRYCSECWSSHLSIQIEALTLDIKCMGQSCKLSVPEDFLLSMLKGSPLRDKYQKFIFHRMVLCHPLLRFCIGADCPVIIRALESPKARLIHCSHCQSRFCFACGGQYHAPVDCDTMKLWLAKCEDDSGTATYIAANTKDCPECHVCIEKNGGCNHMVCTKCSHEFCWVCMDAWNTHRGSYNCSRYNSSEAMKDIHRSSAREALRRYVFYYDRWANHEQSLRLEQEHRAAVSARIHQKVLAMDGTWIDWQYLLTAAETLRNCRYTLKYTYPMAYFSEKLINKDLFEYQQAALEAEVEDLAWKIERAEITDRAALQNAMDMCEKHRLTLLKQFLKE</sequence>
<dbReference type="InterPro" id="IPR017907">
    <property type="entry name" value="Znf_RING_CS"/>
</dbReference>
<dbReference type="FunFam" id="1.20.120.1750:FF:000002">
    <property type="entry name" value="RBR-type E3 ubiquitin transferase"/>
    <property type="match status" value="1"/>
</dbReference>
<evidence type="ECO:0000259" key="12">
    <source>
        <dbReference type="PROSITE" id="PS51873"/>
    </source>
</evidence>
<evidence type="ECO:0000256" key="6">
    <source>
        <dbReference type="ARBA" id="ARBA00022771"/>
    </source>
</evidence>
<evidence type="ECO:0000259" key="11">
    <source>
        <dbReference type="PROSITE" id="PS50089"/>
    </source>
</evidence>
<keyword evidence="8" id="KW-0862">Zinc</keyword>
<feature type="region of interest" description="Disordered" evidence="10">
    <location>
        <begin position="181"/>
        <end position="201"/>
    </location>
</feature>
<evidence type="ECO:0000256" key="9">
    <source>
        <dbReference type="PROSITE-ProRule" id="PRU00175"/>
    </source>
</evidence>
<dbReference type="InterPro" id="IPR045840">
    <property type="entry name" value="Ariadne"/>
</dbReference>